<feature type="signal peptide" evidence="4">
    <location>
        <begin position="1"/>
        <end position="17"/>
    </location>
</feature>
<comment type="subcellular location">
    <subcellularLocation>
        <location evidence="1">Membrane</location>
    </subcellularLocation>
</comment>
<name>A0A7J7INV4_9RHOD</name>
<feature type="region of interest" description="Disordered" evidence="3">
    <location>
        <begin position="769"/>
        <end position="788"/>
    </location>
</feature>
<dbReference type="Pfam" id="PF01103">
    <property type="entry name" value="Omp85"/>
    <property type="match status" value="1"/>
</dbReference>
<keyword evidence="2" id="KW-0472">Membrane</keyword>
<dbReference type="PANTHER" id="PTHR12815">
    <property type="entry name" value="SORTING AND ASSEMBLY MACHINERY SAMM50 PROTEIN FAMILY MEMBER"/>
    <property type="match status" value="1"/>
</dbReference>
<dbReference type="GO" id="GO:0019867">
    <property type="term" value="C:outer membrane"/>
    <property type="evidence" value="ECO:0007669"/>
    <property type="project" value="InterPro"/>
</dbReference>
<evidence type="ECO:0000313" key="7">
    <source>
        <dbReference type="Proteomes" id="UP000530660"/>
    </source>
</evidence>
<dbReference type="EMBL" id="VWRR01000003">
    <property type="protein sequence ID" value="KAF6004400.1"/>
    <property type="molecule type" value="Genomic_DNA"/>
</dbReference>
<dbReference type="InterPro" id="IPR000184">
    <property type="entry name" value="Bac_surfAg_D15"/>
</dbReference>
<feature type="region of interest" description="Disordered" evidence="3">
    <location>
        <begin position="103"/>
        <end position="137"/>
    </location>
</feature>
<organism evidence="6 7">
    <name type="scientific">Cyanidiococcus yangmingshanensis</name>
    <dbReference type="NCBI Taxonomy" id="2690220"/>
    <lineage>
        <taxon>Eukaryota</taxon>
        <taxon>Rhodophyta</taxon>
        <taxon>Bangiophyceae</taxon>
        <taxon>Cyanidiales</taxon>
        <taxon>Cyanidiaceae</taxon>
        <taxon>Cyanidiococcus</taxon>
    </lineage>
</organism>
<dbReference type="AlphaFoldDB" id="A0A7J7INV4"/>
<protein>
    <recommendedName>
        <fullName evidence="5">Bacterial surface antigen (D15) domain-containing protein</fullName>
    </recommendedName>
</protein>
<evidence type="ECO:0000259" key="5">
    <source>
        <dbReference type="Pfam" id="PF01103"/>
    </source>
</evidence>
<dbReference type="Gene3D" id="2.40.160.50">
    <property type="entry name" value="membrane protein fhac: a member of the omp85/tpsb transporter family"/>
    <property type="match status" value="1"/>
</dbReference>
<dbReference type="InterPro" id="IPR039910">
    <property type="entry name" value="D15-like"/>
</dbReference>
<evidence type="ECO:0000313" key="6">
    <source>
        <dbReference type="EMBL" id="KAF6004400.1"/>
    </source>
</evidence>
<keyword evidence="7" id="KW-1185">Reference proteome</keyword>
<sequence length="843" mass="93470">MAIDLAFLGTWVGSAISATTSVPVLRTERRTPSWRHRGVLQTQARLPRSSFFVPKWLHYQVRDDIEWIALPPRRLVDFAFLIRHETRAPESVLGSGAAEDGAVSDLAGCDGPGQRNGGGGDKNKNNDDDAFGPPPESQKPRGLLLWLGLLLQALHARSAYYTLAHAATTAVEETDEICAEHPSDQKRGPLHQVVVRGPVDRLLIPRDRLERAVESMLTANRDGDAPIDHTAIRHAIDGLNAFYGEHGYALALVRRAPDTPIRDGVLVLEAYEPLVARILIQYVDANHEPCQGRTRAYVIARALGYDGLAEDASLLDKKALGHRYRRQRHLHRGRKCPRKRPFRWTEQHFRRLQQLGLFESISVDARVIDSAATKVASATADSEKSEPSDSSCEEAGDVELTITVRERHFHRFEPGITLSRGKLYGDLTWEDANVDGRGIRFHADIRTKPDRSDDSISLGLQNPRLGSKGGGYQVRLFESKNPLLGSRRGAELVLIAPQLWSSSTTNSSSRGFLRPATWRALLQHFQQQWNIQTGMLYEQVRASNAEVRLNSARTGALNQTPLLSQQVASSRQQAPLEHSFTHLVLNSSAIRDTRPDPFHPQGGYRIALHSAYAVPITTKNPEYSRFGVTGSLYKSIPPLRGLLRRASKHTEKRIEQDAPKADADETPRRACLALLAEARISSVSLPDSERYAFGGSATVRGMRDGHLGQVGSFARTCAEVRYPLDKRLMLVAFTDWGTEIGPIQHLNPFRWLQRSSRGRRLGTEVVAPPTRSGVSAAERGTSGGMHLSREPVSAASVGLGLRILGTLRMECGWLLDRGAGARVSDWRLSRDSYWHIGIVDVSF</sequence>
<dbReference type="OrthoDB" id="2013615at2759"/>
<feature type="compositionally biased region" description="Gly residues" evidence="3">
    <location>
        <begin position="110"/>
        <end position="120"/>
    </location>
</feature>
<accession>A0A7J7INV4</accession>
<gene>
    <name evidence="6" type="ORF">F1559_001559</name>
</gene>
<feature type="chain" id="PRO_5029480262" description="Bacterial surface antigen (D15) domain-containing protein" evidence="4">
    <location>
        <begin position="18"/>
        <end position="843"/>
    </location>
</feature>
<keyword evidence="4" id="KW-0732">Signal</keyword>
<dbReference type="PANTHER" id="PTHR12815:SF42">
    <property type="entry name" value="BACTERIAL SURFACE ANTIGEN (D15) DOMAIN-CONTAINING PROTEIN"/>
    <property type="match status" value="1"/>
</dbReference>
<evidence type="ECO:0000256" key="4">
    <source>
        <dbReference type="SAM" id="SignalP"/>
    </source>
</evidence>
<dbReference type="Proteomes" id="UP000530660">
    <property type="component" value="Unassembled WGS sequence"/>
</dbReference>
<evidence type="ECO:0000256" key="1">
    <source>
        <dbReference type="ARBA" id="ARBA00004370"/>
    </source>
</evidence>
<proteinExistence type="predicted"/>
<feature type="domain" description="Bacterial surface antigen (D15)" evidence="5">
    <location>
        <begin position="523"/>
        <end position="811"/>
    </location>
</feature>
<evidence type="ECO:0000256" key="2">
    <source>
        <dbReference type="ARBA" id="ARBA00023136"/>
    </source>
</evidence>
<evidence type="ECO:0000256" key="3">
    <source>
        <dbReference type="SAM" id="MobiDB-lite"/>
    </source>
</evidence>
<reference evidence="6 7" key="1">
    <citation type="journal article" date="2020" name="J. Phycol.">
        <title>Comparative genome analysis reveals Cyanidiococcus gen. nov., a new extremophilic red algal genus sister to Cyanidioschyzon (Cyanidioschyzonaceae, Rhodophyta).</title>
        <authorList>
            <person name="Liu S.-L."/>
            <person name="Chiang Y.-R."/>
            <person name="Yoon H.S."/>
            <person name="Fu H.-Y."/>
        </authorList>
    </citation>
    <scope>NUCLEOTIDE SEQUENCE [LARGE SCALE GENOMIC DNA]</scope>
    <source>
        <strain evidence="6 7">THAL066</strain>
    </source>
</reference>
<comment type="caution">
    <text evidence="6">The sequence shown here is derived from an EMBL/GenBank/DDBJ whole genome shotgun (WGS) entry which is preliminary data.</text>
</comment>